<keyword evidence="3" id="KW-1185">Reference proteome</keyword>
<protein>
    <submittedName>
        <fullName evidence="2">Ohr family peroxiredoxin</fullName>
    </submittedName>
</protein>
<dbReference type="Proteomes" id="UP001429984">
    <property type="component" value="Unassembled WGS sequence"/>
</dbReference>
<dbReference type="EMBL" id="JADLZT010000009">
    <property type="protein sequence ID" value="MBF6025447.1"/>
    <property type="molecule type" value="Genomic_DNA"/>
</dbReference>
<dbReference type="Gene3D" id="3.30.300.20">
    <property type="match status" value="1"/>
</dbReference>
<gene>
    <name evidence="2" type="ORF">IU514_15540</name>
</gene>
<dbReference type="Gene3D" id="2.20.25.10">
    <property type="match status" value="1"/>
</dbReference>
<evidence type="ECO:0000313" key="3">
    <source>
        <dbReference type="Proteomes" id="UP001429984"/>
    </source>
</evidence>
<sequence>MNTLPSSTDLLDKYYGDEAQALFTSRVRVTSGEAGHGWFSGLVRSDDGALDLNLRLHSALGGPGGGTNPEQLLAASYAACFHGALSLLANRAGVALTELTVDAAVTLARDPIDGLYLLSADIRANLPGLDRALAAQLVRNTERFCPFAKMFRHGIDHVVAVTTESEAGSSHFGQDHA</sequence>
<dbReference type="InterPro" id="IPR003718">
    <property type="entry name" value="OsmC/Ohr_fam"/>
</dbReference>
<accession>A0ABS0BBZ2</accession>
<comment type="caution">
    <text evidence="2">The sequence shown here is derived from an EMBL/GenBank/DDBJ whole genome shotgun (WGS) entry which is preliminary data.</text>
</comment>
<comment type="similarity">
    <text evidence="1">Belongs to the OsmC/Ohr family.</text>
</comment>
<reference evidence="2 3" key="1">
    <citation type="submission" date="2020-11" db="EMBL/GenBank/DDBJ databases">
        <title>Draft Genome Sequence and Secondary Metabolite Biosynthetic Potential of the Lysobacter niastensis Type strain DSM 18481.</title>
        <authorList>
            <person name="Turrini P."/>
            <person name="Artuso I."/>
            <person name="Tescari M."/>
            <person name="Lugli G.A."/>
            <person name="Frangipani E."/>
            <person name="Ventura M."/>
            <person name="Visca P."/>
        </authorList>
    </citation>
    <scope>NUCLEOTIDE SEQUENCE [LARGE SCALE GENOMIC DNA]</scope>
    <source>
        <strain evidence="2 3">DSM 18481</strain>
    </source>
</reference>
<dbReference type="Pfam" id="PF02566">
    <property type="entry name" value="OsmC"/>
    <property type="match status" value="1"/>
</dbReference>
<dbReference type="InterPro" id="IPR019953">
    <property type="entry name" value="OHR"/>
</dbReference>
<evidence type="ECO:0000313" key="2">
    <source>
        <dbReference type="EMBL" id="MBF6025447.1"/>
    </source>
</evidence>
<dbReference type="InterPro" id="IPR036102">
    <property type="entry name" value="OsmC/Ohrsf"/>
</dbReference>
<dbReference type="PANTHER" id="PTHR33797:SF2">
    <property type="entry name" value="ORGANIC HYDROPEROXIDE RESISTANCE PROTEIN-LIKE"/>
    <property type="match status" value="1"/>
</dbReference>
<proteinExistence type="inferred from homology"/>
<dbReference type="SUPFAM" id="SSF82784">
    <property type="entry name" value="OsmC-like"/>
    <property type="match status" value="1"/>
</dbReference>
<evidence type="ECO:0000256" key="1">
    <source>
        <dbReference type="ARBA" id="ARBA00007378"/>
    </source>
</evidence>
<dbReference type="NCBIfam" id="TIGR03561">
    <property type="entry name" value="organ_hyd_perox"/>
    <property type="match status" value="1"/>
</dbReference>
<organism evidence="2 3">
    <name type="scientific">Lysobacter niastensis</name>
    <dbReference type="NCBI Taxonomy" id="380629"/>
    <lineage>
        <taxon>Bacteria</taxon>
        <taxon>Pseudomonadati</taxon>
        <taxon>Pseudomonadota</taxon>
        <taxon>Gammaproteobacteria</taxon>
        <taxon>Lysobacterales</taxon>
        <taxon>Lysobacteraceae</taxon>
        <taxon>Lysobacter</taxon>
    </lineage>
</organism>
<dbReference type="PANTHER" id="PTHR33797">
    <property type="entry name" value="ORGANIC HYDROPEROXIDE RESISTANCE PROTEIN-LIKE"/>
    <property type="match status" value="1"/>
</dbReference>
<dbReference type="RefSeq" id="WP_194932057.1">
    <property type="nucleotide sequence ID" value="NZ_JADLZT010000009.1"/>
</dbReference>
<name>A0ABS0BBZ2_9GAMM</name>
<dbReference type="InterPro" id="IPR015946">
    <property type="entry name" value="KH_dom-like_a/b"/>
</dbReference>